<proteinExistence type="predicted"/>
<protein>
    <submittedName>
        <fullName evidence="3">Amidohydrolase family protein</fullName>
    </submittedName>
</protein>
<feature type="compositionally biased region" description="Polar residues" evidence="1">
    <location>
        <begin position="1"/>
        <end position="13"/>
    </location>
</feature>
<evidence type="ECO:0000256" key="1">
    <source>
        <dbReference type="SAM" id="MobiDB-lite"/>
    </source>
</evidence>
<dbReference type="AlphaFoldDB" id="A0AA90H1J3"/>
<dbReference type="InterPro" id="IPR051781">
    <property type="entry name" value="Metallo-dep_Hydrolase"/>
</dbReference>
<gene>
    <name evidence="3" type="ORF">POF50_009730</name>
</gene>
<dbReference type="EMBL" id="JABXJJ020000010">
    <property type="protein sequence ID" value="MDI5969616.1"/>
    <property type="molecule type" value="Genomic_DNA"/>
</dbReference>
<dbReference type="PANTHER" id="PTHR43135">
    <property type="entry name" value="ALPHA-D-RIBOSE 1-METHYLPHOSPHONATE 5-TRIPHOSPHATE DIPHOSPHATASE"/>
    <property type="match status" value="1"/>
</dbReference>
<comment type="caution">
    <text evidence="3">The sequence shown here is derived from an EMBL/GenBank/DDBJ whole genome shotgun (WGS) entry which is preliminary data.</text>
</comment>
<feature type="region of interest" description="Disordered" evidence="1">
    <location>
        <begin position="1"/>
        <end position="55"/>
    </location>
</feature>
<name>A0AA90H1J3_9ACTN</name>
<dbReference type="InterPro" id="IPR006680">
    <property type="entry name" value="Amidohydro-rel"/>
</dbReference>
<accession>A0AA90H1J3</accession>
<dbReference type="PANTHER" id="PTHR43135:SF3">
    <property type="entry name" value="ALPHA-D-RIBOSE 1-METHYLPHOSPHONATE 5-TRIPHOSPHATE DIPHOSPHATASE"/>
    <property type="match status" value="1"/>
</dbReference>
<dbReference type="Pfam" id="PF01979">
    <property type="entry name" value="Amidohydro_1"/>
    <property type="match status" value="1"/>
</dbReference>
<evidence type="ECO:0000313" key="3">
    <source>
        <dbReference type="EMBL" id="MDI5969616.1"/>
    </source>
</evidence>
<dbReference type="RefSeq" id="WP_271318068.1">
    <property type="nucleotide sequence ID" value="NZ_JABXJJ020000010.1"/>
</dbReference>
<evidence type="ECO:0000259" key="2">
    <source>
        <dbReference type="Pfam" id="PF01979"/>
    </source>
</evidence>
<dbReference type="Gene3D" id="1.20.58.520">
    <property type="entry name" value="Amidohydrolase"/>
    <property type="match status" value="1"/>
</dbReference>
<dbReference type="GO" id="GO:0016810">
    <property type="term" value="F:hydrolase activity, acting on carbon-nitrogen (but not peptide) bonds"/>
    <property type="evidence" value="ECO:0007669"/>
    <property type="project" value="InterPro"/>
</dbReference>
<dbReference type="Gene3D" id="2.30.40.10">
    <property type="entry name" value="Urease, subunit C, domain 1"/>
    <property type="match status" value="1"/>
</dbReference>
<reference evidence="3" key="1">
    <citation type="submission" date="2023-05" db="EMBL/GenBank/DDBJ databases">
        <title>Streptantibioticus silvisoli sp. nov., acidotolerant actinomycetes 1 from pine litter.</title>
        <authorList>
            <person name="Swiecimska M."/>
            <person name="Golinska P."/>
            <person name="Sangal V."/>
            <person name="Wachnowicz B."/>
            <person name="Goodfellow M."/>
        </authorList>
    </citation>
    <scope>NUCLEOTIDE SEQUENCE</scope>
    <source>
        <strain evidence="3">SL13</strain>
    </source>
</reference>
<organism evidence="3">
    <name type="scientific">Streptantibioticus silvisoli</name>
    <dbReference type="NCBI Taxonomy" id="2705255"/>
    <lineage>
        <taxon>Bacteria</taxon>
        <taxon>Bacillati</taxon>
        <taxon>Actinomycetota</taxon>
        <taxon>Actinomycetes</taxon>
        <taxon>Kitasatosporales</taxon>
        <taxon>Streptomycetaceae</taxon>
        <taxon>Streptantibioticus</taxon>
    </lineage>
</organism>
<feature type="domain" description="Amidohydrolase-related" evidence="2">
    <location>
        <begin position="58"/>
        <end position="112"/>
    </location>
</feature>
<sequence>MPTSPRTSPSAGRTPSGPPSKACGCCTGPGSRCRPAPTPTTPGASRSAPRHGESLHHELELLVRAGLSTAEALRAAAALPARHFRLPDRGAVAPGPRADLVLVDGDPIADIRATRAIRRNAGTPPAPGGVR</sequence>
<dbReference type="InterPro" id="IPR011059">
    <property type="entry name" value="Metal-dep_hydrolase_composite"/>
</dbReference>
<dbReference type="SUPFAM" id="SSF51338">
    <property type="entry name" value="Composite domain of metallo-dependent hydrolases"/>
    <property type="match status" value="1"/>
</dbReference>
<dbReference type="Gene3D" id="3.30.110.90">
    <property type="entry name" value="Amidohydrolase"/>
    <property type="match status" value="1"/>
</dbReference>